<dbReference type="HOGENOM" id="CLU_080365_2_0_9"/>
<evidence type="ECO:0000256" key="1">
    <source>
        <dbReference type="SAM" id="Phobius"/>
    </source>
</evidence>
<dbReference type="STRING" id="1235802.C823_00863"/>
<evidence type="ECO:0008006" key="4">
    <source>
        <dbReference type="Google" id="ProtNLM"/>
    </source>
</evidence>
<keyword evidence="1" id="KW-0812">Transmembrane</keyword>
<feature type="transmembrane region" description="Helical" evidence="1">
    <location>
        <begin position="81"/>
        <end position="110"/>
    </location>
</feature>
<dbReference type="PATRIC" id="fig|1235802.3.peg.928"/>
<dbReference type="AlphaFoldDB" id="N2BDT0"/>
<comment type="caution">
    <text evidence="2">The sequence shown here is derived from an EMBL/GenBank/DDBJ whole genome shotgun (WGS) entry which is preliminary data.</text>
</comment>
<gene>
    <name evidence="2" type="ORF">C823_00863</name>
</gene>
<protein>
    <recommendedName>
        <fullName evidence="4">DUF1700 domain-containing protein</fullName>
    </recommendedName>
</protein>
<feature type="transmembrane region" description="Helical" evidence="1">
    <location>
        <begin position="145"/>
        <end position="170"/>
    </location>
</feature>
<evidence type="ECO:0000313" key="3">
    <source>
        <dbReference type="Proteomes" id="UP000012589"/>
    </source>
</evidence>
<reference evidence="2 3" key="1">
    <citation type="journal article" date="2014" name="Genome Announc.">
        <title>Draft genome sequences of the altered schaedler flora, a defined bacterial community from gnotobiotic mice.</title>
        <authorList>
            <person name="Wannemuehler M.J."/>
            <person name="Overstreet A.M."/>
            <person name="Ward D.V."/>
            <person name="Phillips G.J."/>
        </authorList>
    </citation>
    <scope>NUCLEOTIDE SEQUENCE [LARGE SCALE GENOMIC DNA]</scope>
    <source>
        <strain evidence="2 3">ASF492</strain>
    </source>
</reference>
<organism evidence="2 3">
    <name type="scientific">Eubacterium plexicaudatum ASF492</name>
    <dbReference type="NCBI Taxonomy" id="1235802"/>
    <lineage>
        <taxon>Bacteria</taxon>
        <taxon>Bacillati</taxon>
        <taxon>Bacillota</taxon>
        <taxon>Clostridia</taxon>
        <taxon>Eubacteriales</taxon>
        <taxon>Eubacteriaceae</taxon>
        <taxon>Eubacterium</taxon>
    </lineage>
</organism>
<dbReference type="eggNOG" id="COG4709">
    <property type="taxonomic scope" value="Bacteria"/>
</dbReference>
<dbReference type="EMBL" id="AQFT01000023">
    <property type="protein sequence ID" value="EMZ36495.1"/>
    <property type="molecule type" value="Genomic_DNA"/>
</dbReference>
<accession>N2BDT0</accession>
<keyword evidence="3" id="KW-1185">Reference proteome</keyword>
<dbReference type="Proteomes" id="UP000012589">
    <property type="component" value="Unassembled WGS sequence"/>
</dbReference>
<evidence type="ECO:0000313" key="2">
    <source>
        <dbReference type="EMBL" id="EMZ36495.1"/>
    </source>
</evidence>
<name>N2BDT0_9FIRM</name>
<keyword evidence="1" id="KW-0472">Membrane</keyword>
<sequence>MSKQEYMRQLKERLKRLPKEDFERAVAYFEEYFAEAGEENEAKAAQDLGSPQEAADQIIRDMALNYSKEPVQNVRKGLNGLWVAVLALFAVPVAMPLLLTGAILVLVAVIVVWTLFLALFIAAVCAVIAGPLTIVAGFSVITKSFAVFLTCVGIGFMAMGIGAACVYATYLLCRRFMGWTLHKLAVMISKGRKKNA</sequence>
<keyword evidence="1" id="KW-1133">Transmembrane helix</keyword>
<feature type="transmembrane region" description="Helical" evidence="1">
    <location>
        <begin position="116"/>
        <end position="138"/>
    </location>
</feature>
<dbReference type="OrthoDB" id="95800at2"/>
<dbReference type="Pfam" id="PF22564">
    <property type="entry name" value="HAAS"/>
    <property type="match status" value="1"/>
</dbReference>
<proteinExistence type="predicted"/>